<gene>
    <name evidence="7" type="ORF">LLUT_LOCUS14500</name>
</gene>
<dbReference type="GO" id="GO:0015086">
    <property type="term" value="F:cadmium ion transmembrane transporter activity"/>
    <property type="evidence" value="ECO:0007669"/>
    <property type="project" value="TreeGrafter"/>
</dbReference>
<feature type="transmembrane region" description="Helical" evidence="6">
    <location>
        <begin position="321"/>
        <end position="340"/>
    </location>
</feature>
<comment type="caution">
    <text evidence="7">The sequence shown here is derived from an EMBL/GenBank/DDBJ whole genome shotgun (WGS) entry which is preliminary data.</text>
</comment>
<evidence type="ECO:0000256" key="6">
    <source>
        <dbReference type="SAM" id="Phobius"/>
    </source>
</evidence>
<feature type="transmembrane region" description="Helical" evidence="6">
    <location>
        <begin position="399"/>
        <end position="421"/>
    </location>
</feature>
<dbReference type="EMBL" id="CAXHTB010000010">
    <property type="protein sequence ID" value="CAL0313440.1"/>
    <property type="molecule type" value="Genomic_DNA"/>
</dbReference>
<evidence type="ECO:0000313" key="7">
    <source>
        <dbReference type="EMBL" id="CAL0313440.1"/>
    </source>
</evidence>
<evidence type="ECO:0000313" key="8">
    <source>
        <dbReference type="Proteomes" id="UP001497480"/>
    </source>
</evidence>
<dbReference type="GO" id="GO:0005384">
    <property type="term" value="F:manganese ion transmembrane transporter activity"/>
    <property type="evidence" value="ECO:0007669"/>
    <property type="project" value="TreeGrafter"/>
</dbReference>
<evidence type="ECO:0000256" key="3">
    <source>
        <dbReference type="ARBA" id="ARBA00022692"/>
    </source>
</evidence>
<dbReference type="GO" id="GO:0005774">
    <property type="term" value="C:vacuolar membrane"/>
    <property type="evidence" value="ECO:0007669"/>
    <property type="project" value="TreeGrafter"/>
</dbReference>
<keyword evidence="8" id="KW-1185">Reference proteome</keyword>
<name>A0AAV1WVL5_LUPLU</name>
<dbReference type="Pfam" id="PF01566">
    <property type="entry name" value="Nramp"/>
    <property type="match status" value="1"/>
</dbReference>
<evidence type="ECO:0000256" key="4">
    <source>
        <dbReference type="ARBA" id="ARBA00022989"/>
    </source>
</evidence>
<dbReference type="Proteomes" id="UP001497480">
    <property type="component" value="Unassembled WGS sequence"/>
</dbReference>
<evidence type="ECO:0000256" key="5">
    <source>
        <dbReference type="ARBA" id="ARBA00023136"/>
    </source>
</evidence>
<sequence length="509" mass="55745">MSQQPLLLHLPQIQEETAYDSSEKVIIVGAYESDDEYNSGRTPPFSWKKLWLFTGPGFLMSIAFLDPGNLESDLQAGAVAGYSLLWLLMWATLMGLLIQLLSARLGVATGRHLAELCREEYPTWAGLVLWVMAEIALIGSDIQEVIGSAIAIRILSNGVVPLWFGVIITALDCFIFLFLENYGVRKLEAFFAVLIGIMTLAFAWMFGEAKPSGKELLIGILVPKLSSRTISQAVGVVGCIIMPHNVFLHSALVQSRQVDHNKKGRVQEALNYYSIESTIALIVSLAINIFVTTVFAGGFYGTEVANSIGLANAGRYLQEKYGGGLLPILYIWGIGLLAAGQSSTLTGTYAGQFIMGGFLNLKLKKWMRALITRSCAIIPTMIVALIFDTSEDALDVLNQWLNVLQSVQIPFALIPLLCLVSKEQIMGSFKIGPVLKIVSWFVAAMLIAINGYLMVDFFSAEVNGTVFATVLCTLTAAYVAFIMYLVSRAITFSPWQSVTQKKKISNSEN</sequence>
<protein>
    <recommendedName>
        <fullName evidence="9">Metal transporter Nramp3</fullName>
    </recommendedName>
</protein>
<dbReference type="PRINTS" id="PR00447">
    <property type="entry name" value="NATRESASSCMP"/>
</dbReference>
<proteinExistence type="inferred from homology"/>
<evidence type="ECO:0000256" key="2">
    <source>
        <dbReference type="ARBA" id="ARBA00009965"/>
    </source>
</evidence>
<reference evidence="7 8" key="1">
    <citation type="submission" date="2024-03" db="EMBL/GenBank/DDBJ databases">
        <authorList>
            <person name="Martinez-Hernandez J."/>
        </authorList>
    </citation>
    <scope>NUCLEOTIDE SEQUENCE [LARGE SCALE GENOMIC DNA]</scope>
</reference>
<dbReference type="NCBIfam" id="TIGR01197">
    <property type="entry name" value="nramp"/>
    <property type="match status" value="1"/>
</dbReference>
<evidence type="ECO:0008006" key="9">
    <source>
        <dbReference type="Google" id="ProtNLM"/>
    </source>
</evidence>
<dbReference type="GO" id="GO:0034755">
    <property type="term" value="P:iron ion transmembrane transport"/>
    <property type="evidence" value="ECO:0007669"/>
    <property type="project" value="TreeGrafter"/>
</dbReference>
<dbReference type="AlphaFoldDB" id="A0AAV1WVL5"/>
<feature type="transmembrane region" description="Helical" evidence="6">
    <location>
        <begin position="465"/>
        <end position="486"/>
    </location>
</feature>
<dbReference type="PANTHER" id="PTHR11706">
    <property type="entry name" value="SOLUTE CARRIER PROTEIN FAMILY 11 MEMBER"/>
    <property type="match status" value="1"/>
</dbReference>
<feature type="transmembrane region" description="Helical" evidence="6">
    <location>
        <begin position="433"/>
        <end position="453"/>
    </location>
</feature>
<feature type="transmembrane region" description="Helical" evidence="6">
    <location>
        <begin position="121"/>
        <end position="140"/>
    </location>
</feature>
<feature type="transmembrane region" description="Helical" evidence="6">
    <location>
        <begin position="79"/>
        <end position="101"/>
    </location>
</feature>
<dbReference type="HAMAP" id="MF_00221">
    <property type="entry name" value="NRAMP"/>
    <property type="match status" value="1"/>
</dbReference>
<keyword evidence="4 6" id="KW-1133">Transmembrane helix</keyword>
<accession>A0AAV1WVL5</accession>
<comment type="subcellular location">
    <subcellularLocation>
        <location evidence="1">Membrane</location>
        <topology evidence="1">Multi-pass membrane protein</topology>
    </subcellularLocation>
</comment>
<organism evidence="7 8">
    <name type="scientific">Lupinus luteus</name>
    <name type="common">European yellow lupine</name>
    <dbReference type="NCBI Taxonomy" id="3873"/>
    <lineage>
        <taxon>Eukaryota</taxon>
        <taxon>Viridiplantae</taxon>
        <taxon>Streptophyta</taxon>
        <taxon>Embryophyta</taxon>
        <taxon>Tracheophyta</taxon>
        <taxon>Spermatophyta</taxon>
        <taxon>Magnoliopsida</taxon>
        <taxon>eudicotyledons</taxon>
        <taxon>Gunneridae</taxon>
        <taxon>Pentapetalae</taxon>
        <taxon>rosids</taxon>
        <taxon>fabids</taxon>
        <taxon>Fabales</taxon>
        <taxon>Fabaceae</taxon>
        <taxon>Papilionoideae</taxon>
        <taxon>50 kb inversion clade</taxon>
        <taxon>genistoids sensu lato</taxon>
        <taxon>core genistoids</taxon>
        <taxon>Genisteae</taxon>
        <taxon>Lupinus</taxon>
    </lineage>
</organism>
<dbReference type="GO" id="GO:2000379">
    <property type="term" value="P:positive regulation of reactive oxygen species metabolic process"/>
    <property type="evidence" value="ECO:0007669"/>
    <property type="project" value="TreeGrafter"/>
</dbReference>
<comment type="similarity">
    <text evidence="2">Belongs to the NRAMP (TC 2.A.55) family.</text>
</comment>
<feature type="transmembrane region" description="Helical" evidence="6">
    <location>
        <begin position="279"/>
        <end position="300"/>
    </location>
</feature>
<feature type="transmembrane region" description="Helical" evidence="6">
    <location>
        <begin position="190"/>
        <end position="207"/>
    </location>
</feature>
<dbReference type="InterPro" id="IPR001046">
    <property type="entry name" value="NRAMP_fam"/>
</dbReference>
<feature type="transmembrane region" description="Helical" evidence="6">
    <location>
        <begin position="160"/>
        <end position="178"/>
    </location>
</feature>
<evidence type="ECO:0000256" key="1">
    <source>
        <dbReference type="ARBA" id="ARBA00004141"/>
    </source>
</evidence>
<keyword evidence="3 6" id="KW-0812">Transmembrane</keyword>
<dbReference type="GO" id="GO:0042742">
    <property type="term" value="P:defense response to bacterium"/>
    <property type="evidence" value="ECO:0007669"/>
    <property type="project" value="TreeGrafter"/>
</dbReference>
<feature type="transmembrane region" description="Helical" evidence="6">
    <location>
        <begin position="370"/>
        <end position="387"/>
    </location>
</feature>
<keyword evidence="5 6" id="KW-0472">Membrane</keyword>
<dbReference type="PANTHER" id="PTHR11706:SF109">
    <property type="entry name" value="METAL TRANSPORTER NRAMP3"/>
    <property type="match status" value="1"/>
</dbReference>
<dbReference type="NCBIfam" id="NF037982">
    <property type="entry name" value="Nramp_1"/>
    <property type="match status" value="1"/>
</dbReference>